<dbReference type="InterPro" id="IPR005001">
    <property type="entry name" value="Hfq"/>
</dbReference>
<dbReference type="SUPFAM" id="SSF50182">
    <property type="entry name" value="Sm-like ribonucleoproteins"/>
    <property type="match status" value="1"/>
</dbReference>
<accession>A0A6J5CQF3</accession>
<dbReference type="SUPFAM" id="SSF50249">
    <property type="entry name" value="Nucleic acid-binding proteins"/>
    <property type="match status" value="1"/>
</dbReference>
<dbReference type="PRINTS" id="PR00050">
    <property type="entry name" value="COLDSHOCK"/>
</dbReference>
<dbReference type="Pfam" id="PF00313">
    <property type="entry name" value="CSD"/>
    <property type="match status" value="1"/>
</dbReference>
<feature type="domain" description="CSD" evidence="4">
    <location>
        <begin position="1"/>
        <end position="66"/>
    </location>
</feature>
<reference evidence="5 6" key="1">
    <citation type="submission" date="2020-04" db="EMBL/GenBank/DDBJ databases">
        <authorList>
            <person name="De Canck E."/>
        </authorList>
    </citation>
    <scope>NUCLEOTIDE SEQUENCE [LARGE SCALE GENOMIC DNA]</scope>
    <source>
        <strain evidence="5 6">LMG 27174</strain>
    </source>
</reference>
<dbReference type="CDD" id="cd04458">
    <property type="entry name" value="CSP_CDS"/>
    <property type="match status" value="1"/>
</dbReference>
<dbReference type="InterPro" id="IPR010920">
    <property type="entry name" value="LSM_dom_sf"/>
</dbReference>
<dbReference type="SMART" id="SM00357">
    <property type="entry name" value="CSP"/>
    <property type="match status" value="1"/>
</dbReference>
<organism evidence="5 6">
    <name type="scientific">Paraburkholderia rhynchosiae</name>
    <dbReference type="NCBI Taxonomy" id="487049"/>
    <lineage>
        <taxon>Bacteria</taxon>
        <taxon>Pseudomonadati</taxon>
        <taxon>Pseudomonadota</taxon>
        <taxon>Betaproteobacteria</taxon>
        <taxon>Burkholderiales</taxon>
        <taxon>Burkholderiaceae</taxon>
        <taxon>Paraburkholderia</taxon>
    </lineage>
</organism>
<dbReference type="EMBL" id="CADIJZ010000059">
    <property type="protein sequence ID" value="CAB3743589.1"/>
    <property type="molecule type" value="Genomic_DNA"/>
</dbReference>
<evidence type="ECO:0000259" key="4">
    <source>
        <dbReference type="PROSITE" id="PS51857"/>
    </source>
</evidence>
<proteinExistence type="predicted"/>
<protein>
    <recommendedName>
        <fullName evidence="2">Cold shock-like protein CspA</fullName>
    </recommendedName>
</protein>
<dbReference type="PROSITE" id="PS51857">
    <property type="entry name" value="CSD_2"/>
    <property type="match status" value="1"/>
</dbReference>
<evidence type="ECO:0000313" key="5">
    <source>
        <dbReference type="EMBL" id="CAB3743589.1"/>
    </source>
</evidence>
<sequence length="192" mass="20716">MATGTVKWFNAAKGLGFITPDGRGEDLFAHFSEISAEGFKSPQENQKVSFDVKIGPKGKQAANVKPVQEMVCLFAATAPVRQAFCVQGGVEQERLSKKHNPPLSTEIGSQCEARGGVITHDSDANCFDLNDKTTVNVFLVNGIRLSGQLAAFDQFAVLLESVPGARLVFKHAISTVLPANGRSQARTRPRCR</sequence>
<dbReference type="InterPro" id="IPR011129">
    <property type="entry name" value="CSD"/>
</dbReference>
<evidence type="ECO:0000256" key="2">
    <source>
        <dbReference type="ARBA" id="ARBA00022332"/>
    </source>
</evidence>
<dbReference type="Gene3D" id="2.30.30.100">
    <property type="match status" value="1"/>
</dbReference>
<dbReference type="InterPro" id="IPR012340">
    <property type="entry name" value="NA-bd_OB-fold"/>
</dbReference>
<name>A0A6J5CQF3_9BURK</name>
<dbReference type="GO" id="GO:0003723">
    <property type="term" value="F:RNA binding"/>
    <property type="evidence" value="ECO:0007669"/>
    <property type="project" value="InterPro"/>
</dbReference>
<evidence type="ECO:0000256" key="1">
    <source>
        <dbReference type="ARBA" id="ARBA00004496"/>
    </source>
</evidence>
<dbReference type="AlphaFoldDB" id="A0A6J5CQF3"/>
<evidence type="ECO:0000256" key="3">
    <source>
        <dbReference type="ARBA" id="ARBA00022490"/>
    </source>
</evidence>
<dbReference type="Proteomes" id="UP000494205">
    <property type="component" value="Unassembled WGS sequence"/>
</dbReference>
<evidence type="ECO:0000313" key="6">
    <source>
        <dbReference type="Proteomes" id="UP000494205"/>
    </source>
</evidence>
<dbReference type="Gene3D" id="2.40.50.140">
    <property type="entry name" value="Nucleic acid-binding proteins"/>
    <property type="match status" value="1"/>
</dbReference>
<keyword evidence="3" id="KW-0963">Cytoplasm</keyword>
<dbReference type="GO" id="GO:0006355">
    <property type="term" value="P:regulation of DNA-templated transcription"/>
    <property type="evidence" value="ECO:0007669"/>
    <property type="project" value="InterPro"/>
</dbReference>
<dbReference type="FunFam" id="2.40.50.140:FF:000006">
    <property type="entry name" value="Cold shock protein CspC"/>
    <property type="match status" value="1"/>
</dbReference>
<dbReference type="PANTHER" id="PTHR11544">
    <property type="entry name" value="COLD SHOCK DOMAIN CONTAINING PROTEINS"/>
    <property type="match status" value="1"/>
</dbReference>
<gene>
    <name evidence="5" type="primary">hfq_3</name>
    <name evidence="5" type="ORF">LMG27174_07014</name>
</gene>
<dbReference type="GO" id="GO:0005829">
    <property type="term" value="C:cytosol"/>
    <property type="evidence" value="ECO:0007669"/>
    <property type="project" value="UniProtKB-ARBA"/>
</dbReference>
<dbReference type="InterPro" id="IPR050181">
    <property type="entry name" value="Cold_shock_domain"/>
</dbReference>
<comment type="subcellular location">
    <subcellularLocation>
        <location evidence="1">Cytoplasm</location>
    </subcellularLocation>
</comment>
<dbReference type="Pfam" id="PF17209">
    <property type="entry name" value="Hfq"/>
    <property type="match status" value="1"/>
</dbReference>
<dbReference type="InterPro" id="IPR002059">
    <property type="entry name" value="CSP_DNA-bd"/>
</dbReference>